<reference evidence="1 2" key="1">
    <citation type="journal article" date="2011" name="J. Bacteriol.">
        <title>Genome sequence of strain IMCC3088, a proteorhodopsin-containing marine bacterium belonging to the OM60/NOR5 clade.</title>
        <authorList>
            <person name="Jang Y."/>
            <person name="Oh H.M."/>
            <person name="Kang I."/>
            <person name="Lee K."/>
            <person name="Yang S.J."/>
            <person name="Cho J.C."/>
        </authorList>
    </citation>
    <scope>NUCLEOTIDE SEQUENCE [LARGE SCALE GENOMIC DNA]</scope>
    <source>
        <strain evidence="1 2">IMCC3088</strain>
    </source>
</reference>
<dbReference type="GO" id="GO:0019825">
    <property type="term" value="F:oxygen binding"/>
    <property type="evidence" value="ECO:0007669"/>
    <property type="project" value="InterPro"/>
</dbReference>
<protein>
    <submittedName>
        <fullName evidence="1">Bacterial-like globin</fullName>
    </submittedName>
</protein>
<dbReference type="InterPro" id="IPR012292">
    <property type="entry name" value="Globin/Proto"/>
</dbReference>
<comment type="caution">
    <text evidence="1">The sequence shown here is derived from an EMBL/GenBank/DDBJ whole genome shotgun (WGS) entry which is preliminary data.</text>
</comment>
<dbReference type="eggNOG" id="COG2346">
    <property type="taxonomic scope" value="Bacteria"/>
</dbReference>
<organism evidence="1 2">
    <name type="scientific">Aequoribacter fuscus</name>
    <dbReference type="NCBI Taxonomy" id="2518989"/>
    <lineage>
        <taxon>Bacteria</taxon>
        <taxon>Pseudomonadati</taxon>
        <taxon>Pseudomonadota</taxon>
        <taxon>Gammaproteobacteria</taxon>
        <taxon>Cellvibrionales</taxon>
        <taxon>Halieaceae</taxon>
        <taxon>Aequoribacter</taxon>
    </lineage>
</organism>
<evidence type="ECO:0000313" key="1">
    <source>
        <dbReference type="EMBL" id="EGG28791.1"/>
    </source>
</evidence>
<dbReference type="EMBL" id="AEIG01000082">
    <property type="protein sequence ID" value="EGG28791.1"/>
    <property type="molecule type" value="Genomic_DNA"/>
</dbReference>
<dbReference type="SUPFAM" id="SSF46458">
    <property type="entry name" value="Globin-like"/>
    <property type="match status" value="1"/>
</dbReference>
<accession>F3L4F5</accession>
<sequence length="149" mass="16896">MEAMASSPGTAQTLQSGLAKRDICDRADIETFVQAFYARLLTDAELAPLFLDVAAIDLDKHVPIICDYWQKLLFGDTSYQRHTMNKHRAIDAKRPFTKRHFALWTHYFIATMDAQFQGPVADKAKRIALRIAHNMSERLAEHHAAQPAT</sequence>
<gene>
    <name evidence="1" type="ORF">IMCC3088_2556</name>
</gene>
<name>F3L4F5_9GAMM</name>
<keyword evidence="2" id="KW-1185">Reference proteome</keyword>
<dbReference type="Proteomes" id="UP000005615">
    <property type="component" value="Unassembled WGS sequence"/>
</dbReference>
<evidence type="ECO:0000313" key="2">
    <source>
        <dbReference type="Proteomes" id="UP000005615"/>
    </source>
</evidence>
<proteinExistence type="predicted"/>
<dbReference type="STRING" id="2518989.IMCC3088_2556"/>
<dbReference type="InterPro" id="IPR009050">
    <property type="entry name" value="Globin-like_sf"/>
</dbReference>
<dbReference type="Gene3D" id="1.10.490.10">
    <property type="entry name" value="Globins"/>
    <property type="match status" value="1"/>
</dbReference>
<dbReference type="GO" id="GO:0020037">
    <property type="term" value="F:heme binding"/>
    <property type="evidence" value="ECO:0007669"/>
    <property type="project" value="InterPro"/>
</dbReference>
<dbReference type="CDD" id="cd08916">
    <property type="entry name" value="TrHb3_P"/>
    <property type="match status" value="1"/>
</dbReference>
<dbReference type="AlphaFoldDB" id="F3L4F5"/>